<dbReference type="RefSeq" id="WP_061788107.1">
    <property type="nucleotide sequence ID" value="NZ_CAURRE010000057.1"/>
</dbReference>
<sequence>MRTLLVTLALSDAARWPELAEVADGLGADVAVLQGEGPALVNQLDELAGLGSDPVHLVGVTFGDDLGPASWLGRVARWWLDSRGPLLELWCSRRPLRGLPGELPCPGEARRLGPRDSLTNPNWEQPPPVSRQVLVCRGPRCNAKGAPETQEALSRALAEAGALDESVLLTATGCCYPCNRAPIVVVQPDMEWLGPVTPDDVPALVKRLTR</sequence>
<dbReference type="CDD" id="cd02980">
    <property type="entry name" value="TRX_Fd_family"/>
    <property type="match status" value="1"/>
</dbReference>
<proteinExistence type="predicted"/>
<dbReference type="EMBL" id="LR134406">
    <property type="protein sequence ID" value="VEH71679.1"/>
    <property type="molecule type" value="Genomic_DNA"/>
</dbReference>
<name>A0A3S5C7B2_9ACTN</name>
<dbReference type="SUPFAM" id="SSF52833">
    <property type="entry name" value="Thioredoxin-like"/>
    <property type="match status" value="1"/>
</dbReference>
<protein>
    <submittedName>
        <fullName evidence="1">2FeCpFd</fullName>
    </submittedName>
</protein>
<dbReference type="Proteomes" id="UP000273044">
    <property type="component" value="Chromosome"/>
</dbReference>
<dbReference type="Pfam" id="PF01257">
    <property type="entry name" value="2Fe-2S_thioredx"/>
    <property type="match status" value="1"/>
</dbReference>
<reference evidence="1 2" key="1">
    <citation type="submission" date="2018-12" db="EMBL/GenBank/DDBJ databases">
        <authorList>
            <consortium name="Pathogen Informatics"/>
        </authorList>
    </citation>
    <scope>NUCLEOTIDE SEQUENCE [LARGE SCALE GENOMIC DNA]</scope>
    <source>
        <strain evidence="1 2">NCTC12967</strain>
    </source>
</reference>
<dbReference type="AlphaFoldDB" id="A0A3S5C7B2"/>
<dbReference type="Gene3D" id="3.40.30.10">
    <property type="entry name" value="Glutaredoxin"/>
    <property type="match status" value="1"/>
</dbReference>
<accession>A0A3S5C7B2</accession>
<dbReference type="GeneID" id="64408405"/>
<organism evidence="1 2">
    <name type="scientific">Arachnia propionica</name>
    <dbReference type="NCBI Taxonomy" id="1750"/>
    <lineage>
        <taxon>Bacteria</taxon>
        <taxon>Bacillati</taxon>
        <taxon>Actinomycetota</taxon>
        <taxon>Actinomycetes</taxon>
        <taxon>Propionibacteriales</taxon>
        <taxon>Propionibacteriaceae</taxon>
        <taxon>Arachnia</taxon>
    </lineage>
</organism>
<evidence type="ECO:0000313" key="2">
    <source>
        <dbReference type="Proteomes" id="UP000273044"/>
    </source>
</evidence>
<gene>
    <name evidence="1" type="ORF">NCTC12967_03006</name>
</gene>
<keyword evidence="2" id="KW-1185">Reference proteome</keyword>
<dbReference type="InterPro" id="IPR036249">
    <property type="entry name" value="Thioredoxin-like_sf"/>
</dbReference>
<evidence type="ECO:0000313" key="1">
    <source>
        <dbReference type="EMBL" id="VEH71679.1"/>
    </source>
</evidence>